<dbReference type="InterPro" id="IPR050272">
    <property type="entry name" value="Isochorismatase-like_hydrls"/>
</dbReference>
<dbReference type="InterPro" id="IPR000868">
    <property type="entry name" value="Isochorismatase-like_dom"/>
</dbReference>
<dbReference type="GO" id="GO:0016787">
    <property type="term" value="F:hydrolase activity"/>
    <property type="evidence" value="ECO:0007669"/>
    <property type="project" value="UniProtKB-KW"/>
</dbReference>
<dbReference type="EC" id="3.5.1.110" evidence="3"/>
<feature type="domain" description="Isochorismatase-like" evidence="2">
    <location>
        <begin position="37"/>
        <end position="220"/>
    </location>
</feature>
<gene>
    <name evidence="3" type="ORF">NEF87_000530</name>
</gene>
<organism evidence="3 4">
    <name type="scientific">Candidatus Lokiarchaeum ossiferum</name>
    <dbReference type="NCBI Taxonomy" id="2951803"/>
    <lineage>
        <taxon>Archaea</taxon>
        <taxon>Promethearchaeati</taxon>
        <taxon>Promethearchaeota</taxon>
        <taxon>Promethearchaeia</taxon>
        <taxon>Promethearchaeales</taxon>
        <taxon>Promethearchaeaceae</taxon>
        <taxon>Candidatus Lokiarchaeum</taxon>
    </lineage>
</organism>
<sequence length="226" mass="25956">MKNTLKINQFTEQDVLSLAKKGYYEGKATFDINPKRCALLVIDMQDEFVKPHWTPDWVPEATKMVPRLRKVIDHCREMSVPVIYTVFSNTHHYFDRPKSGKYMPIQHSDLGIDSSEFYVKGEVWHELAPLDNEIIIHKPSYGAFHDTPLETILRNLDKDTVIISGTLTNFCCDTTARQAYARSFKVIFGSDITGADDPDLQEPELRIMRKGFARVMSAEEIIKSLI</sequence>
<dbReference type="CDD" id="cd00431">
    <property type="entry name" value="cysteine_hydrolases"/>
    <property type="match status" value="1"/>
</dbReference>
<keyword evidence="1 3" id="KW-0378">Hydrolase</keyword>
<dbReference type="Proteomes" id="UP001208689">
    <property type="component" value="Chromosome"/>
</dbReference>
<dbReference type="SUPFAM" id="SSF52499">
    <property type="entry name" value="Isochorismatase-like hydrolases"/>
    <property type="match status" value="1"/>
</dbReference>
<keyword evidence="4" id="KW-1185">Reference proteome</keyword>
<evidence type="ECO:0000259" key="2">
    <source>
        <dbReference type="Pfam" id="PF00857"/>
    </source>
</evidence>
<dbReference type="InterPro" id="IPR036380">
    <property type="entry name" value="Isochorismatase-like_sf"/>
</dbReference>
<proteinExistence type="predicted"/>
<dbReference type="EMBL" id="CP104013">
    <property type="protein sequence ID" value="UYP44245.1"/>
    <property type="molecule type" value="Genomic_DNA"/>
</dbReference>
<evidence type="ECO:0000256" key="1">
    <source>
        <dbReference type="ARBA" id="ARBA00022801"/>
    </source>
</evidence>
<accession>A0ABY6HL59</accession>
<reference evidence="3" key="1">
    <citation type="submission" date="2022-09" db="EMBL/GenBank/DDBJ databases">
        <title>Actin cytoskeleton and complex cell architecture in an #Asgard archaeon.</title>
        <authorList>
            <person name="Ponce Toledo R.I."/>
            <person name="Schleper C."/>
            <person name="Rodrigues Oliveira T."/>
            <person name="Wollweber F."/>
            <person name="Xu J."/>
            <person name="Rittmann S."/>
            <person name="Klingl A."/>
            <person name="Pilhofer M."/>
        </authorList>
    </citation>
    <scope>NUCLEOTIDE SEQUENCE</scope>
    <source>
        <strain evidence="3">B-35</strain>
    </source>
</reference>
<dbReference type="PANTHER" id="PTHR43540:SF6">
    <property type="entry name" value="ISOCHORISMATASE-LIKE DOMAIN-CONTAINING PROTEIN"/>
    <property type="match status" value="1"/>
</dbReference>
<evidence type="ECO:0000313" key="4">
    <source>
        <dbReference type="Proteomes" id="UP001208689"/>
    </source>
</evidence>
<evidence type="ECO:0000313" key="3">
    <source>
        <dbReference type="EMBL" id="UYP44245.1"/>
    </source>
</evidence>
<dbReference type="Gene3D" id="3.40.50.850">
    <property type="entry name" value="Isochorismatase-like"/>
    <property type="match status" value="1"/>
</dbReference>
<name>A0ABY6HL59_9ARCH</name>
<protein>
    <submittedName>
        <fullName evidence="3">Peroxyureidoacrylate/ureidoacrylate amidohydrolase RutB</fullName>
        <ecNumber evidence="3">3.5.1.110</ecNumber>
    </submittedName>
</protein>
<dbReference type="Pfam" id="PF00857">
    <property type="entry name" value="Isochorismatase"/>
    <property type="match status" value="1"/>
</dbReference>
<dbReference type="PANTHER" id="PTHR43540">
    <property type="entry name" value="PEROXYUREIDOACRYLATE/UREIDOACRYLATE AMIDOHYDROLASE-RELATED"/>
    <property type="match status" value="1"/>
</dbReference>